<comment type="function">
    <text evidence="6">Catalyzes the GTP-dependent phosphorylation of 5-hydroxy-L-lysine.</text>
</comment>
<dbReference type="GO" id="GO:0047992">
    <property type="term" value="F:hydroxylysine kinase activity"/>
    <property type="evidence" value="ECO:0007669"/>
    <property type="project" value="UniProtKB-EC"/>
</dbReference>
<dbReference type="PANTHER" id="PTHR21064">
    <property type="entry name" value="AMINOGLYCOSIDE PHOSPHOTRANSFERASE DOMAIN-CONTAINING PROTEIN-RELATED"/>
    <property type="match status" value="1"/>
</dbReference>
<keyword evidence="4" id="KW-0418">Kinase</keyword>
<evidence type="ECO:0000256" key="7">
    <source>
        <dbReference type="ARBA" id="ARBA00038873"/>
    </source>
</evidence>
<name>A0A3M4S625_9PSED</name>
<evidence type="ECO:0000256" key="4">
    <source>
        <dbReference type="ARBA" id="ARBA00022777"/>
    </source>
</evidence>
<protein>
    <recommendedName>
        <fullName evidence="8">Hydroxylysine kinase</fullName>
        <ecNumber evidence="7">2.7.1.81</ecNumber>
    </recommendedName>
</protein>
<proteinExistence type="predicted"/>
<dbReference type="AlphaFoldDB" id="A0A3M4S625"/>
<feature type="domain" description="Aminoglycoside phosphotransferase" evidence="9">
    <location>
        <begin position="49"/>
        <end position="268"/>
    </location>
</feature>
<comment type="subcellular location">
    <subcellularLocation>
        <location evidence="1">Cytoplasm</location>
    </subcellularLocation>
</comment>
<evidence type="ECO:0000313" key="11">
    <source>
        <dbReference type="Proteomes" id="UP000276615"/>
    </source>
</evidence>
<dbReference type="InterPro" id="IPR050249">
    <property type="entry name" value="Pseudomonas-type_ThrB"/>
</dbReference>
<keyword evidence="3 10" id="KW-0808">Transferase</keyword>
<evidence type="ECO:0000256" key="2">
    <source>
        <dbReference type="ARBA" id="ARBA00022490"/>
    </source>
</evidence>
<dbReference type="Pfam" id="PF01636">
    <property type="entry name" value="APH"/>
    <property type="match status" value="1"/>
</dbReference>
<evidence type="ECO:0000313" key="10">
    <source>
        <dbReference type="EMBL" id="RMR10206.1"/>
    </source>
</evidence>
<dbReference type="InterPro" id="IPR002575">
    <property type="entry name" value="Aminoglycoside_PTrfase"/>
</dbReference>
<evidence type="ECO:0000256" key="6">
    <source>
        <dbReference type="ARBA" id="ARBA00037368"/>
    </source>
</evidence>
<dbReference type="PANTHER" id="PTHR21064:SF1">
    <property type="entry name" value="HYDROXYLYSINE KINASE"/>
    <property type="match status" value="1"/>
</dbReference>
<sequence length="358" mass="39585">MVANMSRAVLDPLCGADLMTTQAPEIDTRTALETARQVYGLEGTAKLLNGERDTNFLVQSTGGAFVLKFINPAEDPKVISFQTQALLHIEQHGAHLPVPRVLAARDGQVEPQVQAGGQWLTLRTVSYLDGISQNLGQPSQALMQQLGTSLAEVNLALKAFRHPAAHRNLLWDVGHAERVKPYLHYLKAEQLPLVSRLLDHYENHAKPRLSDLRAQVIHNDLNPHNVMLDRATGTRVAAIIDFGDALHAPLINELGTALSYQFDADASDPLWQIKAFISAYHARIPLQPEELAVLGDLIAMRMAMAITIAQWRASLYPENCTYVLRNLRSSWRNLQCLSALPEGLLTQSLINACLPEAR</sequence>
<comment type="catalytic activity">
    <reaction evidence="5">
        <text>(5R)-5-hydroxy-L-lysine + GTP = (5R)-5-phosphooxy-L-lysine + GDP + H(+)</text>
        <dbReference type="Rhea" id="RHEA:19049"/>
        <dbReference type="ChEBI" id="CHEBI:15378"/>
        <dbReference type="ChEBI" id="CHEBI:37565"/>
        <dbReference type="ChEBI" id="CHEBI:57882"/>
        <dbReference type="ChEBI" id="CHEBI:58189"/>
        <dbReference type="ChEBI" id="CHEBI:58357"/>
        <dbReference type="EC" id="2.7.1.81"/>
    </reaction>
</comment>
<organism evidence="10 11">
    <name type="scientific">Pseudomonas syringae pv. primulae</name>
    <dbReference type="NCBI Taxonomy" id="251707"/>
    <lineage>
        <taxon>Bacteria</taxon>
        <taxon>Pseudomonadati</taxon>
        <taxon>Pseudomonadota</taxon>
        <taxon>Gammaproteobacteria</taxon>
        <taxon>Pseudomonadales</taxon>
        <taxon>Pseudomonadaceae</taxon>
        <taxon>Pseudomonas</taxon>
    </lineage>
</organism>
<keyword evidence="2" id="KW-0963">Cytoplasm</keyword>
<evidence type="ECO:0000256" key="8">
    <source>
        <dbReference type="ARBA" id="ARBA00040505"/>
    </source>
</evidence>
<evidence type="ECO:0000259" key="9">
    <source>
        <dbReference type="Pfam" id="PF01636"/>
    </source>
</evidence>
<gene>
    <name evidence="10" type="ORF">ALP92_03827</name>
</gene>
<dbReference type="Proteomes" id="UP000276615">
    <property type="component" value="Unassembled WGS sequence"/>
</dbReference>
<dbReference type="EMBL" id="RBRQ01000162">
    <property type="protein sequence ID" value="RMR10206.1"/>
    <property type="molecule type" value="Genomic_DNA"/>
</dbReference>
<dbReference type="SUPFAM" id="SSF56112">
    <property type="entry name" value="Protein kinase-like (PK-like)"/>
    <property type="match status" value="1"/>
</dbReference>
<evidence type="ECO:0000256" key="3">
    <source>
        <dbReference type="ARBA" id="ARBA00022679"/>
    </source>
</evidence>
<dbReference type="EC" id="2.7.1.81" evidence="7"/>
<evidence type="ECO:0000256" key="5">
    <source>
        <dbReference type="ARBA" id="ARBA00036820"/>
    </source>
</evidence>
<dbReference type="GO" id="GO:0005737">
    <property type="term" value="C:cytoplasm"/>
    <property type="evidence" value="ECO:0007669"/>
    <property type="project" value="UniProtKB-SubCell"/>
</dbReference>
<reference evidence="10 11" key="1">
    <citation type="submission" date="2018-08" db="EMBL/GenBank/DDBJ databases">
        <title>Recombination of ecologically and evolutionarily significant loci maintains genetic cohesion in the Pseudomonas syringae species complex.</title>
        <authorList>
            <person name="Dillon M."/>
            <person name="Thakur S."/>
            <person name="Almeida R.N.D."/>
            <person name="Weir B.S."/>
            <person name="Guttman D.S."/>
        </authorList>
    </citation>
    <scope>NUCLEOTIDE SEQUENCE [LARGE SCALE GENOMIC DNA]</scope>
    <source>
        <strain evidence="10 11">ICMP 8670</strain>
    </source>
</reference>
<comment type="caution">
    <text evidence="10">The sequence shown here is derived from an EMBL/GenBank/DDBJ whole genome shotgun (WGS) entry which is preliminary data.</text>
</comment>
<accession>A0A3M4S625</accession>
<dbReference type="Gene3D" id="3.90.1200.10">
    <property type="match status" value="1"/>
</dbReference>
<dbReference type="InterPro" id="IPR011009">
    <property type="entry name" value="Kinase-like_dom_sf"/>
</dbReference>
<evidence type="ECO:0000256" key="1">
    <source>
        <dbReference type="ARBA" id="ARBA00004496"/>
    </source>
</evidence>
<dbReference type="Gene3D" id="3.30.200.20">
    <property type="entry name" value="Phosphorylase Kinase, domain 1"/>
    <property type="match status" value="1"/>
</dbReference>